<dbReference type="SUPFAM" id="SSF82866">
    <property type="entry name" value="Multidrug efflux transporter AcrB transmembrane domain"/>
    <property type="match status" value="1"/>
</dbReference>
<dbReference type="GO" id="GO:0042910">
    <property type="term" value="F:xenobiotic transmembrane transporter activity"/>
    <property type="evidence" value="ECO:0007669"/>
    <property type="project" value="TreeGrafter"/>
</dbReference>
<feature type="transmembrane region" description="Helical" evidence="1">
    <location>
        <begin position="276"/>
        <end position="297"/>
    </location>
</feature>
<gene>
    <name evidence="2" type="primary">czcA_7</name>
    <name evidence="2" type="ORF">Q31a_49140</name>
</gene>
<organism evidence="2 3">
    <name type="scientific">Aureliella helgolandensis</name>
    <dbReference type="NCBI Taxonomy" id="2527968"/>
    <lineage>
        <taxon>Bacteria</taxon>
        <taxon>Pseudomonadati</taxon>
        <taxon>Planctomycetota</taxon>
        <taxon>Planctomycetia</taxon>
        <taxon>Pirellulales</taxon>
        <taxon>Pirellulaceae</taxon>
        <taxon>Aureliella</taxon>
    </lineage>
</organism>
<evidence type="ECO:0000313" key="2">
    <source>
        <dbReference type="EMBL" id="QDV26540.1"/>
    </source>
</evidence>
<dbReference type="InterPro" id="IPR027463">
    <property type="entry name" value="AcrB_DN_DC_subdom"/>
</dbReference>
<dbReference type="Pfam" id="PF00873">
    <property type="entry name" value="ACR_tran"/>
    <property type="match status" value="1"/>
</dbReference>
<keyword evidence="3" id="KW-1185">Reference proteome</keyword>
<dbReference type="OrthoDB" id="9757876at2"/>
<dbReference type="PANTHER" id="PTHR32063:SF4">
    <property type="entry name" value="SLR6043 PROTEIN"/>
    <property type="match status" value="1"/>
</dbReference>
<dbReference type="GO" id="GO:0005886">
    <property type="term" value="C:plasma membrane"/>
    <property type="evidence" value="ECO:0007669"/>
    <property type="project" value="TreeGrafter"/>
</dbReference>
<reference evidence="2 3" key="1">
    <citation type="submission" date="2019-02" db="EMBL/GenBank/DDBJ databases">
        <title>Deep-cultivation of Planctomycetes and their phenomic and genomic characterization uncovers novel biology.</title>
        <authorList>
            <person name="Wiegand S."/>
            <person name="Jogler M."/>
            <person name="Boedeker C."/>
            <person name="Pinto D."/>
            <person name="Vollmers J."/>
            <person name="Rivas-Marin E."/>
            <person name="Kohn T."/>
            <person name="Peeters S.H."/>
            <person name="Heuer A."/>
            <person name="Rast P."/>
            <person name="Oberbeckmann S."/>
            <person name="Bunk B."/>
            <person name="Jeske O."/>
            <person name="Meyerdierks A."/>
            <person name="Storesund J.E."/>
            <person name="Kallscheuer N."/>
            <person name="Luecker S."/>
            <person name="Lage O.M."/>
            <person name="Pohl T."/>
            <person name="Merkel B.J."/>
            <person name="Hornburger P."/>
            <person name="Mueller R.-W."/>
            <person name="Bruemmer F."/>
            <person name="Labrenz M."/>
            <person name="Spormann A.M."/>
            <person name="Op den Camp H."/>
            <person name="Overmann J."/>
            <person name="Amann R."/>
            <person name="Jetten M.S.M."/>
            <person name="Mascher T."/>
            <person name="Medema M.H."/>
            <person name="Devos D.P."/>
            <person name="Kaster A.-K."/>
            <person name="Ovreas L."/>
            <person name="Rohde M."/>
            <person name="Galperin M.Y."/>
            <person name="Jogler C."/>
        </authorList>
    </citation>
    <scope>NUCLEOTIDE SEQUENCE [LARGE SCALE GENOMIC DNA]</scope>
    <source>
        <strain evidence="2 3">Q31a</strain>
    </source>
</reference>
<accession>A0A518GDB4</accession>
<dbReference type="AlphaFoldDB" id="A0A518GDB4"/>
<protein>
    <submittedName>
        <fullName evidence="2">Cobalt-zinc-cadmium resistance protein CzcA</fullName>
    </submittedName>
</protein>
<evidence type="ECO:0000256" key="1">
    <source>
        <dbReference type="SAM" id="Phobius"/>
    </source>
</evidence>
<dbReference type="KEGG" id="ahel:Q31a_49140"/>
<dbReference type="PANTHER" id="PTHR32063">
    <property type="match status" value="1"/>
</dbReference>
<feature type="transmembrane region" description="Helical" evidence="1">
    <location>
        <begin position="227"/>
        <end position="244"/>
    </location>
</feature>
<dbReference type="Proteomes" id="UP000318017">
    <property type="component" value="Chromosome"/>
</dbReference>
<dbReference type="RefSeq" id="WP_145082737.1">
    <property type="nucleotide sequence ID" value="NZ_CP036298.1"/>
</dbReference>
<dbReference type="Gene3D" id="3.30.2090.10">
    <property type="entry name" value="Multidrug efflux transporter AcrB TolC docking domain, DN and DC subdomains"/>
    <property type="match status" value="1"/>
</dbReference>
<dbReference type="SUPFAM" id="SSF82714">
    <property type="entry name" value="Multidrug efflux transporter AcrB TolC docking domain, DN and DC subdomains"/>
    <property type="match status" value="1"/>
</dbReference>
<dbReference type="Gene3D" id="3.30.70.1440">
    <property type="entry name" value="Multidrug efflux transporter AcrB pore domain"/>
    <property type="match status" value="1"/>
</dbReference>
<name>A0A518GDB4_9BACT</name>
<evidence type="ECO:0000313" key="3">
    <source>
        <dbReference type="Proteomes" id="UP000318017"/>
    </source>
</evidence>
<sequence>MVGTASHRDQPHWLRDLLTYLTERIQEVLSGTSASIVVRVFGPDLDQLRETAVQIESVIKPIAGVATLKVEPQVLVPQIEIDLKVEAASQFGLTPGLLMQSVTTLVNGVQVGEMYRDQAIFPVMVRGKDSLRTDWATLGNLMVDTPSGAQVPLKSVASLTIVPAPNVIQREGASRRLDVTCNVEGRDLASVATDIEAAVRSSVNFAPGYHPEFLGEYTEAKASRQRLWLLSLDSILAITILLYIDFENWRLVLLILLALPIAIASGLLGVFAGGGIISLGSLVGFVTVLGIAARLTLSLKR</sequence>
<dbReference type="InterPro" id="IPR001036">
    <property type="entry name" value="Acrflvin-R"/>
</dbReference>
<feature type="transmembrane region" description="Helical" evidence="1">
    <location>
        <begin position="251"/>
        <end position="270"/>
    </location>
</feature>
<dbReference type="EMBL" id="CP036298">
    <property type="protein sequence ID" value="QDV26540.1"/>
    <property type="molecule type" value="Genomic_DNA"/>
</dbReference>
<keyword evidence="1" id="KW-1133">Transmembrane helix</keyword>
<keyword evidence="1" id="KW-0472">Membrane</keyword>
<keyword evidence="1" id="KW-0812">Transmembrane</keyword>
<dbReference type="Gene3D" id="1.20.1640.10">
    <property type="entry name" value="Multidrug efflux transporter AcrB transmembrane domain"/>
    <property type="match status" value="1"/>
</dbReference>
<proteinExistence type="predicted"/>